<protein>
    <submittedName>
        <fullName evidence="2">Putative DNA-binding WGR domain protein</fullName>
    </submittedName>
</protein>
<dbReference type="GO" id="GO:0003677">
    <property type="term" value="F:DNA binding"/>
    <property type="evidence" value="ECO:0007669"/>
    <property type="project" value="UniProtKB-KW"/>
</dbReference>
<organism evidence="2 3">
    <name type="scientific">Kaistia hirudinis</name>
    <dbReference type="NCBI Taxonomy" id="1293440"/>
    <lineage>
        <taxon>Bacteria</taxon>
        <taxon>Pseudomonadati</taxon>
        <taxon>Pseudomonadota</taxon>
        <taxon>Alphaproteobacteria</taxon>
        <taxon>Hyphomicrobiales</taxon>
        <taxon>Kaistiaceae</taxon>
        <taxon>Kaistia</taxon>
    </lineage>
</organism>
<dbReference type="SUPFAM" id="SSF142921">
    <property type="entry name" value="WGR domain-like"/>
    <property type="match status" value="1"/>
</dbReference>
<evidence type="ECO:0000313" key="2">
    <source>
        <dbReference type="EMBL" id="MBB3933707.1"/>
    </source>
</evidence>
<evidence type="ECO:0000313" key="3">
    <source>
        <dbReference type="Proteomes" id="UP000553963"/>
    </source>
</evidence>
<keyword evidence="2" id="KW-0238">DNA-binding</keyword>
<name>A0A840AXG7_9HYPH</name>
<dbReference type="Proteomes" id="UP000553963">
    <property type="component" value="Unassembled WGS sequence"/>
</dbReference>
<sequence>MPKPETGSLHLRRIDPARNMARFYVLSFQPTLFGGTSLIRNWGRIGTNGQAMVETFDENAAAGEAYARLERRKRRRGYTSPGEET</sequence>
<dbReference type="SMART" id="SM00773">
    <property type="entry name" value="WGR"/>
    <property type="match status" value="1"/>
</dbReference>
<dbReference type="EMBL" id="JACIDS010000007">
    <property type="protein sequence ID" value="MBB3933707.1"/>
    <property type="molecule type" value="Genomic_DNA"/>
</dbReference>
<comment type="caution">
    <text evidence="2">The sequence shown here is derived from an EMBL/GenBank/DDBJ whole genome shotgun (WGS) entry which is preliminary data.</text>
</comment>
<evidence type="ECO:0000259" key="1">
    <source>
        <dbReference type="PROSITE" id="PS51977"/>
    </source>
</evidence>
<dbReference type="InterPro" id="IPR049809">
    <property type="entry name" value="YehF/YfeS-like_WGR"/>
</dbReference>
<reference evidence="2 3" key="1">
    <citation type="submission" date="2020-08" db="EMBL/GenBank/DDBJ databases">
        <title>Genomic Encyclopedia of Type Strains, Phase IV (KMG-IV): sequencing the most valuable type-strain genomes for metagenomic binning, comparative biology and taxonomic classification.</title>
        <authorList>
            <person name="Goeker M."/>
        </authorList>
    </citation>
    <scope>NUCLEOTIDE SEQUENCE [LARGE SCALE GENOMIC DNA]</scope>
    <source>
        <strain evidence="2 3">DSM 25966</strain>
    </source>
</reference>
<dbReference type="InterPro" id="IPR036930">
    <property type="entry name" value="WGR_dom_sf"/>
</dbReference>
<dbReference type="Pfam" id="PF05406">
    <property type="entry name" value="WGR"/>
    <property type="match status" value="1"/>
</dbReference>
<dbReference type="Gene3D" id="2.20.140.10">
    <property type="entry name" value="WGR domain"/>
    <property type="match status" value="1"/>
</dbReference>
<proteinExistence type="predicted"/>
<dbReference type="InterPro" id="IPR008893">
    <property type="entry name" value="WGR_domain"/>
</dbReference>
<dbReference type="CDD" id="cd07996">
    <property type="entry name" value="WGR_MMR_like"/>
    <property type="match status" value="1"/>
</dbReference>
<gene>
    <name evidence="2" type="ORF">GGR25_004785</name>
</gene>
<dbReference type="PROSITE" id="PS51977">
    <property type="entry name" value="WGR"/>
    <property type="match status" value="1"/>
</dbReference>
<accession>A0A840AXG7</accession>
<keyword evidence="3" id="KW-1185">Reference proteome</keyword>
<dbReference type="AlphaFoldDB" id="A0A840AXG7"/>
<dbReference type="RefSeq" id="WP_183401366.1">
    <property type="nucleotide sequence ID" value="NZ_JACIDS010000007.1"/>
</dbReference>
<feature type="domain" description="WGR" evidence="1">
    <location>
        <begin position="1"/>
        <end position="85"/>
    </location>
</feature>